<comment type="caution">
    <text evidence="6">The sequence shown here is derived from an EMBL/GenBank/DDBJ whole genome shotgun (WGS) entry which is preliminary data.</text>
</comment>
<keyword evidence="7" id="KW-1185">Reference proteome</keyword>
<dbReference type="Pfam" id="PF00534">
    <property type="entry name" value="Glycos_transf_1"/>
    <property type="match status" value="1"/>
</dbReference>
<feature type="domain" description="Glycosyl transferase family 1" evidence="4">
    <location>
        <begin position="214"/>
        <end position="374"/>
    </location>
</feature>
<name>A0A918TCX1_9BACT</name>
<keyword evidence="3" id="KW-1133">Transmembrane helix</keyword>
<dbReference type="EMBL" id="BMXI01000001">
    <property type="protein sequence ID" value="GHC42083.1"/>
    <property type="molecule type" value="Genomic_DNA"/>
</dbReference>
<protein>
    <recommendedName>
        <fullName evidence="8">Glycosyltransferase family 4 protein</fullName>
    </recommendedName>
</protein>
<dbReference type="Gene3D" id="3.40.50.2000">
    <property type="entry name" value="Glycogen Phosphorylase B"/>
    <property type="match status" value="2"/>
</dbReference>
<feature type="domain" description="Glycosyltransferase subfamily 4-like N-terminal" evidence="5">
    <location>
        <begin position="32"/>
        <end position="200"/>
    </location>
</feature>
<gene>
    <name evidence="6" type="ORF">GCM10007100_03760</name>
</gene>
<dbReference type="AlphaFoldDB" id="A0A918TCX1"/>
<keyword evidence="3" id="KW-0472">Membrane</keyword>
<keyword evidence="1" id="KW-0328">Glycosyltransferase</keyword>
<dbReference type="Proteomes" id="UP000644507">
    <property type="component" value="Unassembled WGS sequence"/>
</dbReference>
<evidence type="ECO:0000313" key="6">
    <source>
        <dbReference type="EMBL" id="GHC42083.1"/>
    </source>
</evidence>
<dbReference type="GO" id="GO:0016757">
    <property type="term" value="F:glycosyltransferase activity"/>
    <property type="evidence" value="ECO:0007669"/>
    <property type="project" value="UniProtKB-KW"/>
</dbReference>
<evidence type="ECO:0000256" key="3">
    <source>
        <dbReference type="SAM" id="Phobius"/>
    </source>
</evidence>
<keyword evidence="3" id="KW-0812">Transmembrane</keyword>
<organism evidence="6 7">
    <name type="scientific">Roseibacillus persicicus</name>
    <dbReference type="NCBI Taxonomy" id="454148"/>
    <lineage>
        <taxon>Bacteria</taxon>
        <taxon>Pseudomonadati</taxon>
        <taxon>Verrucomicrobiota</taxon>
        <taxon>Verrucomicrobiia</taxon>
        <taxon>Verrucomicrobiales</taxon>
        <taxon>Verrucomicrobiaceae</taxon>
        <taxon>Roseibacillus</taxon>
    </lineage>
</organism>
<evidence type="ECO:0000259" key="4">
    <source>
        <dbReference type="Pfam" id="PF00534"/>
    </source>
</evidence>
<reference evidence="6" key="1">
    <citation type="journal article" date="2014" name="Int. J. Syst. Evol. Microbiol.">
        <title>Complete genome sequence of Corynebacterium casei LMG S-19264T (=DSM 44701T), isolated from a smear-ripened cheese.</title>
        <authorList>
            <consortium name="US DOE Joint Genome Institute (JGI-PGF)"/>
            <person name="Walter F."/>
            <person name="Albersmeier A."/>
            <person name="Kalinowski J."/>
            <person name="Ruckert C."/>
        </authorList>
    </citation>
    <scope>NUCLEOTIDE SEQUENCE</scope>
    <source>
        <strain evidence="6">KCTC 12988</strain>
    </source>
</reference>
<evidence type="ECO:0008006" key="8">
    <source>
        <dbReference type="Google" id="ProtNLM"/>
    </source>
</evidence>
<proteinExistence type="predicted"/>
<evidence type="ECO:0000313" key="7">
    <source>
        <dbReference type="Proteomes" id="UP000644507"/>
    </source>
</evidence>
<dbReference type="CDD" id="cd03801">
    <property type="entry name" value="GT4_PimA-like"/>
    <property type="match status" value="1"/>
</dbReference>
<sequence length="404" mass="44853">MEKKQTKKLRIAVLGSTYPRNQEDPGVPWQREIVNRTAAAGHDVTVLAPSWRALPNHEIDGVPVLRWRYAPKQWETLTHDEGAPNKQGSPLFKVFALSYIACGMIAVFWWTWRKKLDVLHVHWPFPHGFMSWLPAKVFGTRVVMTCHGAELALARNSGGVRKALAALLKSGDALCANSSHTANEIRKLCDRPIHILPYGATVEAADVGKEYPVSDPPLLLNCGRLIQRKGLHVLLRALPKILEKRKVKVVITGEGDCKEEWMKLTTELGLDEVVEWAGFVSSERLAELYHTCTCYVHPAIFDDRGDTEGLGVVLIEALRHRKPVVASGVGGIVDVIKDEETGLLVPEKDEEALVAAILRILDDQELAKRLANQGFDYAQEVFDWNRIVDATVAVYDGTAGTPGQ</sequence>
<evidence type="ECO:0000256" key="2">
    <source>
        <dbReference type="ARBA" id="ARBA00022679"/>
    </source>
</evidence>
<feature type="transmembrane region" description="Helical" evidence="3">
    <location>
        <begin position="94"/>
        <end position="112"/>
    </location>
</feature>
<dbReference type="Pfam" id="PF13439">
    <property type="entry name" value="Glyco_transf_4"/>
    <property type="match status" value="1"/>
</dbReference>
<dbReference type="InterPro" id="IPR001296">
    <property type="entry name" value="Glyco_trans_1"/>
</dbReference>
<dbReference type="PANTHER" id="PTHR12526">
    <property type="entry name" value="GLYCOSYLTRANSFERASE"/>
    <property type="match status" value="1"/>
</dbReference>
<dbReference type="RefSeq" id="WP_189566822.1">
    <property type="nucleotide sequence ID" value="NZ_BMXI01000001.1"/>
</dbReference>
<dbReference type="InterPro" id="IPR028098">
    <property type="entry name" value="Glyco_trans_4-like_N"/>
</dbReference>
<evidence type="ECO:0000259" key="5">
    <source>
        <dbReference type="Pfam" id="PF13439"/>
    </source>
</evidence>
<reference evidence="6" key="2">
    <citation type="submission" date="2020-09" db="EMBL/GenBank/DDBJ databases">
        <authorList>
            <person name="Sun Q."/>
            <person name="Kim S."/>
        </authorList>
    </citation>
    <scope>NUCLEOTIDE SEQUENCE</scope>
    <source>
        <strain evidence="6">KCTC 12988</strain>
    </source>
</reference>
<evidence type="ECO:0000256" key="1">
    <source>
        <dbReference type="ARBA" id="ARBA00022676"/>
    </source>
</evidence>
<accession>A0A918TCX1</accession>
<dbReference type="PANTHER" id="PTHR12526:SF510">
    <property type="entry name" value="D-INOSITOL 3-PHOSPHATE GLYCOSYLTRANSFERASE"/>
    <property type="match status" value="1"/>
</dbReference>
<keyword evidence="2" id="KW-0808">Transferase</keyword>
<dbReference type="SUPFAM" id="SSF53756">
    <property type="entry name" value="UDP-Glycosyltransferase/glycogen phosphorylase"/>
    <property type="match status" value="1"/>
</dbReference>